<feature type="compositionally biased region" description="Basic and acidic residues" evidence="1">
    <location>
        <begin position="165"/>
        <end position="174"/>
    </location>
</feature>
<evidence type="ECO:0000256" key="1">
    <source>
        <dbReference type="SAM" id="MobiDB-lite"/>
    </source>
</evidence>
<name>A0A176VHK5_MARPO</name>
<comment type="caution">
    <text evidence="2">The sequence shown here is derived from an EMBL/GenBank/DDBJ whole genome shotgun (WGS) entry which is preliminary data.</text>
</comment>
<feature type="region of interest" description="Disordered" evidence="1">
    <location>
        <begin position="135"/>
        <end position="174"/>
    </location>
</feature>
<protein>
    <submittedName>
        <fullName evidence="2">Uncharacterized protein</fullName>
    </submittedName>
</protein>
<accession>A0A176VHK5</accession>
<dbReference type="AlphaFoldDB" id="A0A176VHK5"/>
<dbReference type="Proteomes" id="UP000077202">
    <property type="component" value="Unassembled WGS sequence"/>
</dbReference>
<sequence length="174" mass="19435">MAPMHRHGVGFSFEESGTKPCSEFLFLKDEATLSPPLKKTLRRASDLPSAHRATDDVQHSLHVVGRVSHILDRANLGLRPWSPSAVGFKVLLPRTGVGDKNLGKDAESLKISVNLGWKMYSLSFFRRYCPKPETREAEVNPIQSDGPLVRLDPTPKSQSWMWDGSEEKEKAVGR</sequence>
<proteinExistence type="predicted"/>
<evidence type="ECO:0000313" key="3">
    <source>
        <dbReference type="Proteomes" id="UP000077202"/>
    </source>
</evidence>
<dbReference type="EMBL" id="LVLJ01003622">
    <property type="protein sequence ID" value="OAE20394.1"/>
    <property type="molecule type" value="Genomic_DNA"/>
</dbReference>
<reference evidence="2" key="1">
    <citation type="submission" date="2016-03" db="EMBL/GenBank/DDBJ databases">
        <title>Mechanisms controlling the formation of the plant cell surface in tip-growing cells are functionally conserved among land plants.</title>
        <authorList>
            <person name="Honkanen S."/>
            <person name="Jones V.A."/>
            <person name="Morieri G."/>
            <person name="Champion C."/>
            <person name="Hetherington A.J."/>
            <person name="Kelly S."/>
            <person name="Saint-Marcoux D."/>
            <person name="Proust H."/>
            <person name="Prescott H."/>
            <person name="Dolan L."/>
        </authorList>
    </citation>
    <scope>NUCLEOTIDE SEQUENCE [LARGE SCALE GENOMIC DNA]</scope>
    <source>
        <tissue evidence="2">Whole gametophyte</tissue>
    </source>
</reference>
<organism evidence="2 3">
    <name type="scientific">Marchantia polymorpha subsp. ruderalis</name>
    <dbReference type="NCBI Taxonomy" id="1480154"/>
    <lineage>
        <taxon>Eukaryota</taxon>
        <taxon>Viridiplantae</taxon>
        <taxon>Streptophyta</taxon>
        <taxon>Embryophyta</taxon>
        <taxon>Marchantiophyta</taxon>
        <taxon>Marchantiopsida</taxon>
        <taxon>Marchantiidae</taxon>
        <taxon>Marchantiales</taxon>
        <taxon>Marchantiaceae</taxon>
        <taxon>Marchantia</taxon>
    </lineage>
</organism>
<keyword evidence="3" id="KW-1185">Reference proteome</keyword>
<gene>
    <name evidence="2" type="ORF">AXG93_3932s1180</name>
</gene>
<evidence type="ECO:0000313" key="2">
    <source>
        <dbReference type="EMBL" id="OAE20394.1"/>
    </source>
</evidence>